<proteinExistence type="predicted"/>
<name>A0A7J9NXS4_METMI</name>
<dbReference type="AlphaFoldDB" id="A0A7J9NXS4"/>
<accession>A0A7J9NXS4</accession>
<evidence type="ECO:0000313" key="2">
    <source>
        <dbReference type="Proteomes" id="UP000564425"/>
    </source>
</evidence>
<dbReference type="RefSeq" id="WP_181501642.1">
    <property type="nucleotide sequence ID" value="NZ_JACDUH010000003.1"/>
</dbReference>
<gene>
    <name evidence="1" type="ORF">HNP86_001982</name>
</gene>
<evidence type="ECO:0000313" key="1">
    <source>
        <dbReference type="EMBL" id="MBA2851823.1"/>
    </source>
</evidence>
<comment type="caution">
    <text evidence="1">The sequence shown here is derived from an EMBL/GenBank/DDBJ whole genome shotgun (WGS) entry which is preliminary data.</text>
</comment>
<dbReference type="EMBL" id="JACDUH010000003">
    <property type="protein sequence ID" value="MBA2851823.1"/>
    <property type="molecule type" value="Genomic_DNA"/>
</dbReference>
<dbReference type="Proteomes" id="UP000564425">
    <property type="component" value="Unassembled WGS sequence"/>
</dbReference>
<organism evidence="1 2">
    <name type="scientific">Methanococcus maripaludis</name>
    <name type="common">Methanococcus deltae</name>
    <dbReference type="NCBI Taxonomy" id="39152"/>
    <lineage>
        <taxon>Archaea</taxon>
        <taxon>Methanobacteriati</taxon>
        <taxon>Methanobacteriota</taxon>
        <taxon>Methanomada group</taxon>
        <taxon>Methanococci</taxon>
        <taxon>Methanococcales</taxon>
        <taxon>Methanococcaceae</taxon>
        <taxon>Methanococcus</taxon>
    </lineage>
</organism>
<protein>
    <submittedName>
        <fullName evidence="1">Uncharacterized protein</fullName>
    </submittedName>
</protein>
<sequence>MNRFYREFEGKYINMKVKSTFPRIGGLEMHIIGYYDDVFDNNWRHDRFRTNIARRYALDKAVDRIPELSGTGILIDIANGYYDVEVADDDCVIVGYTKHGFVAVNYGDLRNLDGSVPDFCHFIRATDSDEFFDVDLVRKLNMCVTV</sequence>
<reference evidence="1 2" key="1">
    <citation type="submission" date="2020-07" db="EMBL/GenBank/DDBJ databases">
        <title>Genomic Encyclopedia of Type Strains, Phase IV (KMG-V): Genome sequencing to study the core and pangenomes of soil and plant-associated prokaryotes.</title>
        <authorList>
            <person name="Whitman W."/>
        </authorList>
    </citation>
    <scope>NUCLEOTIDE SEQUENCE [LARGE SCALE GENOMIC DNA]</scope>
    <source>
        <strain evidence="1 2">A1</strain>
    </source>
</reference>